<name>A0A841AIV0_9MICO</name>
<evidence type="ECO:0000256" key="1">
    <source>
        <dbReference type="SAM" id="Phobius"/>
    </source>
</evidence>
<protein>
    <submittedName>
        <fullName evidence="2">Cytoskeletal protein CcmA (Bactofilin family)</fullName>
    </submittedName>
</protein>
<evidence type="ECO:0000313" key="3">
    <source>
        <dbReference type="Proteomes" id="UP000588158"/>
    </source>
</evidence>
<keyword evidence="1" id="KW-0812">Transmembrane</keyword>
<reference evidence="2 3" key="1">
    <citation type="submission" date="2020-08" db="EMBL/GenBank/DDBJ databases">
        <title>Sequencing the genomes of 1000 actinobacteria strains.</title>
        <authorList>
            <person name="Klenk H.-P."/>
        </authorList>
    </citation>
    <scope>NUCLEOTIDE SEQUENCE [LARGE SCALE GENOMIC DNA]</scope>
    <source>
        <strain evidence="2 3">DSM 28796</strain>
    </source>
</reference>
<dbReference type="Proteomes" id="UP000588158">
    <property type="component" value="Unassembled WGS sequence"/>
</dbReference>
<feature type="transmembrane region" description="Helical" evidence="1">
    <location>
        <begin position="559"/>
        <end position="587"/>
    </location>
</feature>
<keyword evidence="1" id="KW-1133">Transmembrane helix</keyword>
<dbReference type="EMBL" id="JACHLZ010000001">
    <property type="protein sequence ID" value="MBB5833192.1"/>
    <property type="molecule type" value="Genomic_DNA"/>
</dbReference>
<comment type="caution">
    <text evidence="2">The sequence shown here is derived from an EMBL/GenBank/DDBJ whole genome shotgun (WGS) entry which is preliminary data.</text>
</comment>
<keyword evidence="1" id="KW-0472">Membrane</keyword>
<feature type="transmembrane region" description="Helical" evidence="1">
    <location>
        <begin position="492"/>
        <end position="512"/>
    </location>
</feature>
<accession>A0A841AIV0</accession>
<sequence length="591" mass="61115">MLLDPEVGADPRGLRIHGAVVVGGLELNGAAVRCALSVTCSHFVEVPDFGAATLPALSLSGSAVPGLRADGIRLGAGGFKADQLSAEGVVRAVDALISGSLRLQNAELKAASGPSLSLDRARIDGELDAEALHTFGRFHALGAVVGGQVNVREAVLNGVGAAALSLDRARIGGGLIATGLKSSGAVRARGAVIAGQVNVCEAQLQGDGDAALSLGRTRIEGGVFAQRLETAGEVRAIGLVVAGQLNLREAVLDGAGGPALNLDRARVDGNLIAEGVRATGEIRARGAALPGVLNMDRAVLDGRGGIALTLDRARSGGGISAREMTSSGGVRAVGAVVAGRLDLEDAVLNAAEMAALNLRQAEIGELSIPGLGERWAGEMEFDHATVAVLDSGAERPEHPAVLKASGWTLGQVTVHLKADSTSFGEWLAVGADFESQPWAEVASFYHRVGQPGHARRMLIEMERRATGRLTPTRRWLRRILYGGTVGYGYRPMLALIWLAVIAAVAGVLTWWAPRGAFVNADDGSASDAAVGPTPWVVAMEAALPAVDPVVDNPWEPIQLWMQVMFTALGAAGWLLGIFFVAGVTGILRKTN</sequence>
<dbReference type="AlphaFoldDB" id="A0A841AIV0"/>
<dbReference type="RefSeq" id="WP_184326388.1">
    <property type="nucleotide sequence ID" value="NZ_JACHLZ010000001.1"/>
</dbReference>
<proteinExistence type="predicted"/>
<gene>
    <name evidence="2" type="ORF">HNR70_003005</name>
</gene>
<organism evidence="2 3">
    <name type="scientific">Brachybacterium aquaticum</name>
    <dbReference type="NCBI Taxonomy" id="1432564"/>
    <lineage>
        <taxon>Bacteria</taxon>
        <taxon>Bacillati</taxon>
        <taxon>Actinomycetota</taxon>
        <taxon>Actinomycetes</taxon>
        <taxon>Micrococcales</taxon>
        <taxon>Dermabacteraceae</taxon>
        <taxon>Brachybacterium</taxon>
    </lineage>
</organism>
<evidence type="ECO:0000313" key="2">
    <source>
        <dbReference type="EMBL" id="MBB5833192.1"/>
    </source>
</evidence>
<keyword evidence="3" id="KW-1185">Reference proteome</keyword>